<dbReference type="InterPro" id="IPR025714">
    <property type="entry name" value="Methyltranfer_dom"/>
</dbReference>
<dbReference type="SUPFAM" id="SSF53335">
    <property type="entry name" value="S-adenosyl-L-methionine-dependent methyltransferases"/>
    <property type="match status" value="1"/>
</dbReference>
<dbReference type="PANTHER" id="PTHR42912:SF98">
    <property type="entry name" value="UNCHARACTERISED METHYLTRANSFERASE RV1498C"/>
    <property type="match status" value="1"/>
</dbReference>
<dbReference type="OrthoDB" id="1853779at2"/>
<dbReference type="Pfam" id="PF13847">
    <property type="entry name" value="Methyltransf_31"/>
    <property type="match status" value="1"/>
</dbReference>
<organism evidence="2 3">
    <name type="scientific">Desulfovibrio ferrophilus</name>
    <dbReference type="NCBI Taxonomy" id="241368"/>
    <lineage>
        <taxon>Bacteria</taxon>
        <taxon>Pseudomonadati</taxon>
        <taxon>Thermodesulfobacteriota</taxon>
        <taxon>Desulfovibrionia</taxon>
        <taxon>Desulfovibrionales</taxon>
        <taxon>Desulfovibrionaceae</taxon>
        <taxon>Desulfovibrio</taxon>
    </lineage>
</organism>
<dbReference type="InterPro" id="IPR029063">
    <property type="entry name" value="SAM-dependent_MTases_sf"/>
</dbReference>
<protein>
    <submittedName>
        <fullName evidence="2">Methyltransferase type 11</fullName>
    </submittedName>
</protein>
<sequence length="248" mass="28362">MHVDKHTMVPPEDLNIQFGGGDFLAVGREMFQFFRDKFDLQPQHKVLDVGCGAGRVAIGLTDYLEPPGEYHGFDTYPFGIEWCNERIAPHYPHFHFSISDVHNSTYNPFAQTKASEYVFPFEDDLFDVVVLRSVFTHMFPDDMLNYSSEIARVMRPGGHALITFFLLNEDSQAQQKRSGKGPAFQKFGLFYTENTEDPLDCVGYDEEFTRKMFAGCGLDISEVMYGSWCGRDGENMQDYVLLKKVLPL</sequence>
<dbReference type="CDD" id="cd02440">
    <property type="entry name" value="AdoMet_MTases"/>
    <property type="match status" value="1"/>
</dbReference>
<dbReference type="GO" id="GO:0008168">
    <property type="term" value="F:methyltransferase activity"/>
    <property type="evidence" value="ECO:0007669"/>
    <property type="project" value="UniProtKB-KW"/>
</dbReference>
<reference evidence="2 3" key="1">
    <citation type="journal article" date="2018" name="Sci. Adv.">
        <title>Multi-heme cytochromes provide a pathway for survival in energy-limited environments.</title>
        <authorList>
            <person name="Deng X."/>
            <person name="Dohmae N."/>
            <person name="Nealson K.H."/>
            <person name="Hashimoto K."/>
            <person name="Okamoto A."/>
        </authorList>
    </citation>
    <scope>NUCLEOTIDE SEQUENCE [LARGE SCALE GENOMIC DNA]</scope>
    <source>
        <strain evidence="2 3">IS5</strain>
    </source>
</reference>
<dbReference type="Proteomes" id="UP000269883">
    <property type="component" value="Chromosome"/>
</dbReference>
<dbReference type="Gene3D" id="3.40.50.150">
    <property type="entry name" value="Vaccinia Virus protein VP39"/>
    <property type="match status" value="1"/>
</dbReference>
<evidence type="ECO:0000313" key="3">
    <source>
        <dbReference type="Proteomes" id="UP000269883"/>
    </source>
</evidence>
<gene>
    <name evidence="2" type="ORF">DFE_3278</name>
</gene>
<dbReference type="RefSeq" id="WP_126381007.1">
    <property type="nucleotide sequence ID" value="NZ_AP017378.1"/>
</dbReference>
<proteinExistence type="predicted"/>
<keyword evidence="3" id="KW-1185">Reference proteome</keyword>
<accession>A0A2Z6B393</accession>
<keyword evidence="2" id="KW-0808">Transferase</keyword>
<dbReference type="PANTHER" id="PTHR42912">
    <property type="entry name" value="METHYLTRANSFERASE"/>
    <property type="match status" value="1"/>
</dbReference>
<evidence type="ECO:0000313" key="2">
    <source>
        <dbReference type="EMBL" id="BBD10004.1"/>
    </source>
</evidence>
<dbReference type="EMBL" id="AP017378">
    <property type="protein sequence ID" value="BBD10004.1"/>
    <property type="molecule type" value="Genomic_DNA"/>
</dbReference>
<keyword evidence="2" id="KW-0489">Methyltransferase</keyword>
<dbReference type="InterPro" id="IPR050508">
    <property type="entry name" value="Methyltransf_Superfamily"/>
</dbReference>
<evidence type="ECO:0000259" key="1">
    <source>
        <dbReference type="Pfam" id="PF13847"/>
    </source>
</evidence>
<dbReference type="GO" id="GO:0032259">
    <property type="term" value="P:methylation"/>
    <property type="evidence" value="ECO:0007669"/>
    <property type="project" value="UniProtKB-KW"/>
</dbReference>
<feature type="domain" description="Methyltransferase" evidence="1">
    <location>
        <begin position="43"/>
        <end position="166"/>
    </location>
</feature>
<dbReference type="KEGG" id="dfl:DFE_3278"/>
<name>A0A2Z6B393_9BACT</name>
<dbReference type="AlphaFoldDB" id="A0A2Z6B393"/>